<sequence>MIVLASMTAARRPTTFVKYFFSAIALMGQLGSHHLSLSALSRRQWKPL</sequence>
<dbReference type="AlphaFoldDB" id="A0A448X6Z9"/>
<proteinExistence type="predicted"/>
<keyword evidence="2" id="KW-1185">Reference proteome</keyword>
<protein>
    <submittedName>
        <fullName evidence="1">Uncharacterized protein</fullName>
    </submittedName>
</protein>
<name>A0A448X6Z9_9PLAT</name>
<dbReference type="Proteomes" id="UP000784294">
    <property type="component" value="Unassembled WGS sequence"/>
</dbReference>
<reference evidence="1" key="1">
    <citation type="submission" date="2018-11" db="EMBL/GenBank/DDBJ databases">
        <authorList>
            <consortium name="Pathogen Informatics"/>
        </authorList>
    </citation>
    <scope>NUCLEOTIDE SEQUENCE</scope>
</reference>
<comment type="caution">
    <text evidence="1">The sequence shown here is derived from an EMBL/GenBank/DDBJ whole genome shotgun (WGS) entry which is preliminary data.</text>
</comment>
<evidence type="ECO:0000313" key="2">
    <source>
        <dbReference type="Proteomes" id="UP000784294"/>
    </source>
</evidence>
<dbReference type="EMBL" id="CAAALY010104967">
    <property type="protein sequence ID" value="VEL29647.1"/>
    <property type="molecule type" value="Genomic_DNA"/>
</dbReference>
<evidence type="ECO:0000313" key="1">
    <source>
        <dbReference type="EMBL" id="VEL29647.1"/>
    </source>
</evidence>
<organism evidence="1 2">
    <name type="scientific">Protopolystoma xenopodis</name>
    <dbReference type="NCBI Taxonomy" id="117903"/>
    <lineage>
        <taxon>Eukaryota</taxon>
        <taxon>Metazoa</taxon>
        <taxon>Spiralia</taxon>
        <taxon>Lophotrochozoa</taxon>
        <taxon>Platyhelminthes</taxon>
        <taxon>Monogenea</taxon>
        <taxon>Polyopisthocotylea</taxon>
        <taxon>Polystomatidea</taxon>
        <taxon>Polystomatidae</taxon>
        <taxon>Protopolystoma</taxon>
    </lineage>
</organism>
<gene>
    <name evidence="1" type="ORF">PXEA_LOCUS23087</name>
</gene>
<accession>A0A448X6Z9</accession>